<dbReference type="Gramene" id="TraesNOR5A03G02603590.1">
    <property type="protein sequence ID" value="TraesNOR5A03G02603590.1.CDS1"/>
    <property type="gene ID" value="TraesNOR5A03G02603590"/>
</dbReference>
<proteinExistence type="predicted"/>
<evidence type="ECO:0000313" key="2">
    <source>
        <dbReference type="EnsemblPlants" id="TraesCS5A02G050600.1.cds1"/>
    </source>
</evidence>
<organism evidence="2">
    <name type="scientific">Triticum aestivum</name>
    <name type="common">Wheat</name>
    <dbReference type="NCBI Taxonomy" id="4565"/>
    <lineage>
        <taxon>Eukaryota</taxon>
        <taxon>Viridiplantae</taxon>
        <taxon>Streptophyta</taxon>
        <taxon>Embryophyta</taxon>
        <taxon>Tracheophyta</taxon>
        <taxon>Spermatophyta</taxon>
        <taxon>Magnoliopsida</taxon>
        <taxon>Liliopsida</taxon>
        <taxon>Poales</taxon>
        <taxon>Poaceae</taxon>
        <taxon>BOP clade</taxon>
        <taxon>Pooideae</taxon>
        <taxon>Triticodae</taxon>
        <taxon>Triticeae</taxon>
        <taxon>Triticinae</taxon>
        <taxon>Triticum</taxon>
    </lineage>
</organism>
<dbReference type="Gramene" id="TraesCS5A02G050600.1">
    <property type="protein sequence ID" value="TraesCS5A02G050600.1.cds1"/>
    <property type="gene ID" value="TraesCS5A02G050600"/>
</dbReference>
<protein>
    <submittedName>
        <fullName evidence="2">Uncharacterized protein</fullName>
    </submittedName>
</protein>
<keyword evidence="3" id="KW-1185">Reference proteome</keyword>
<dbReference type="EnsemblPlants" id="TraesCS5A02G050600.1">
    <property type="protein sequence ID" value="TraesCS5A02G050600.1.cds1"/>
    <property type="gene ID" value="TraesCS5A02G050600"/>
</dbReference>
<evidence type="ECO:0000256" key="1">
    <source>
        <dbReference type="SAM" id="Phobius"/>
    </source>
</evidence>
<dbReference type="Gramene" id="TraesCS5A03G0128200.1">
    <property type="protein sequence ID" value="TraesCS5A03G0128200.1.CDS1"/>
    <property type="gene ID" value="TraesCS5A03G0128200"/>
</dbReference>
<keyword evidence="1" id="KW-0472">Membrane</keyword>
<reference evidence="2" key="2">
    <citation type="submission" date="2018-10" db="UniProtKB">
        <authorList>
            <consortium name="EnsemblPlants"/>
        </authorList>
    </citation>
    <scope>IDENTIFICATION</scope>
</reference>
<keyword evidence="1" id="KW-0812">Transmembrane</keyword>
<accession>A0A3B6KCI5</accession>
<name>A0A3B6KCI5_WHEAT</name>
<feature type="transmembrane region" description="Helical" evidence="1">
    <location>
        <begin position="76"/>
        <end position="99"/>
    </location>
</feature>
<keyword evidence="1" id="KW-1133">Transmembrane helix</keyword>
<dbReference type="Gramene" id="TraesCAD_scaffold_062715_01G000100.1">
    <property type="protein sequence ID" value="TraesCAD_scaffold_062715_01G000100.1"/>
    <property type="gene ID" value="TraesCAD_scaffold_062715_01G000100"/>
</dbReference>
<dbReference type="Gramene" id="TraesLAC5A03G02538190.2">
    <property type="protein sequence ID" value="TraesLAC5A03G02538190.2.CDS1"/>
    <property type="gene ID" value="TraesLAC5A03G02538190"/>
</dbReference>
<sequence length="103" mass="10752">MTTYQIARAQQQAGVLHLQMHAHPAGNMAHPANQAPLQANQGQNQQPAAPEAVLLNQIFRPVAASASGSHALGAEAFILAASNIMLTLLVLLFVVAIYFGGGN</sequence>
<evidence type="ECO:0000313" key="3">
    <source>
        <dbReference type="Proteomes" id="UP000019116"/>
    </source>
</evidence>
<dbReference type="Gramene" id="TraesROB_scaffold_046414_01G000100.1">
    <property type="protein sequence ID" value="TraesROB_scaffold_046414_01G000100.1"/>
    <property type="gene ID" value="TraesROB_scaffold_046414_01G000100"/>
</dbReference>
<dbReference type="Gramene" id="TraesCLE_scaffold_047969_01G000100.1">
    <property type="protein sequence ID" value="TraesCLE_scaffold_047969_01G000100.1"/>
    <property type="gene ID" value="TraesCLE_scaffold_047969_01G000100"/>
</dbReference>
<dbReference type="Gramene" id="TraesSTA5A03G02575280.2">
    <property type="protein sequence ID" value="TraesSTA5A03G02575280.2.CDS1"/>
    <property type="gene ID" value="TraesSTA5A03G02575280"/>
</dbReference>
<dbReference type="Gramene" id="TraesLDM5A03G02587360.1">
    <property type="protein sequence ID" value="TraesLDM5A03G02587360.1.CDS1"/>
    <property type="gene ID" value="TraesLDM5A03G02587360"/>
</dbReference>
<dbReference type="Proteomes" id="UP000019116">
    <property type="component" value="Chromosome 5A"/>
</dbReference>
<reference evidence="2" key="1">
    <citation type="submission" date="2018-08" db="EMBL/GenBank/DDBJ databases">
        <authorList>
            <person name="Rossello M."/>
        </authorList>
    </citation>
    <scope>NUCLEOTIDE SEQUENCE [LARGE SCALE GENOMIC DNA]</scope>
    <source>
        <strain evidence="2">cv. Chinese Spring</strain>
    </source>
</reference>
<dbReference type="AlphaFoldDB" id="A0A3B6KCI5"/>
<dbReference type="Gramene" id="TraesWEE_scaffold_054671_01G000300.1">
    <property type="protein sequence ID" value="TraesWEE_scaffold_054671_01G000300.1"/>
    <property type="gene ID" value="TraesWEE_scaffold_054671_01G000300"/>
</dbReference>